<evidence type="ECO:0000313" key="3">
    <source>
        <dbReference type="RefSeq" id="XP_034104790.1"/>
    </source>
</evidence>
<proteinExistence type="predicted"/>
<accession>A0A6P8X191</accession>
<name>A0A6P8X191_DROAB</name>
<dbReference type="PANTHER" id="PTHR22667:SF0">
    <property type="entry name" value="AT01380P-RELATED"/>
    <property type="match status" value="1"/>
</dbReference>
<keyword evidence="2" id="KW-1185">Reference proteome</keyword>
<dbReference type="PANTHER" id="PTHR22667">
    <property type="entry name" value="AT01380P-RELATED"/>
    <property type="match status" value="1"/>
</dbReference>
<sequence length="377" mass="44075">MIDLESSSQVGELPQEPSIPLLALSEFEGGNQLPTWDINSECIREKRLSLLSLMLSSWKENAVDDLILILGSRKLRCNRFMLLCHSKYALRELGKGRCELVLPEDRVSWKGLKVTCEWMKKSNELLELRNIAYLLSTAIFLEIEHLVRQIWYCMELPEEFHDDRAYIVSQDVLDLRSIKCLQGLDTIMLHRIRCFFLTLVSSIQFIELCAEHVCDLLNSDELAVNSEKEVLFAAVRWLTHDWPSRAEHIGAVMQVIRFPLLLRNGIIELRRPTDDQVLNLVIAHPEFQRVRRHGLSDFCNICCNDTEIYKQHCGSLKSKPSRRLFICHDLCTYHRHHDDKYLGDFTYNQFIDYMEVLQKSPKSWKCLKAEEIPFTFE</sequence>
<dbReference type="InterPro" id="IPR011705">
    <property type="entry name" value="BACK"/>
</dbReference>
<dbReference type="InterPro" id="IPR011333">
    <property type="entry name" value="SKP1/BTB/POZ_sf"/>
</dbReference>
<gene>
    <name evidence="3" type="primary">LOC117568321</name>
</gene>
<protein>
    <submittedName>
        <fullName evidence="3">Kelch-like protein 3</fullName>
    </submittedName>
</protein>
<reference evidence="3" key="1">
    <citation type="submission" date="2025-08" db="UniProtKB">
        <authorList>
            <consortium name="RefSeq"/>
        </authorList>
    </citation>
    <scope>IDENTIFICATION</scope>
    <source>
        <strain evidence="3">15112-1751.03</strain>
        <tissue evidence="3">Whole Adult</tissue>
    </source>
</reference>
<dbReference type="RefSeq" id="XP_034104790.1">
    <property type="nucleotide sequence ID" value="XM_034248899.2"/>
</dbReference>
<feature type="domain" description="BACK" evidence="1">
    <location>
        <begin position="172"/>
        <end position="270"/>
    </location>
</feature>
<dbReference type="OrthoDB" id="6350321at2759"/>
<organism evidence="2 3">
    <name type="scientific">Drosophila albomicans</name>
    <name type="common">Fruit fly</name>
    <dbReference type="NCBI Taxonomy" id="7291"/>
    <lineage>
        <taxon>Eukaryota</taxon>
        <taxon>Metazoa</taxon>
        <taxon>Ecdysozoa</taxon>
        <taxon>Arthropoda</taxon>
        <taxon>Hexapoda</taxon>
        <taxon>Insecta</taxon>
        <taxon>Pterygota</taxon>
        <taxon>Neoptera</taxon>
        <taxon>Endopterygota</taxon>
        <taxon>Diptera</taxon>
        <taxon>Brachycera</taxon>
        <taxon>Muscomorpha</taxon>
        <taxon>Ephydroidea</taxon>
        <taxon>Drosophilidae</taxon>
        <taxon>Drosophila</taxon>
    </lineage>
</organism>
<dbReference type="Gene3D" id="1.25.40.420">
    <property type="match status" value="1"/>
</dbReference>
<dbReference type="Proteomes" id="UP000515160">
    <property type="component" value="Chromosome 3"/>
</dbReference>
<dbReference type="SMART" id="SM00875">
    <property type="entry name" value="BACK"/>
    <property type="match status" value="1"/>
</dbReference>
<dbReference type="Pfam" id="PF15881">
    <property type="entry name" value="DUF4734"/>
    <property type="match status" value="1"/>
</dbReference>
<dbReference type="AlphaFoldDB" id="A0A6P8X191"/>
<evidence type="ECO:0000313" key="2">
    <source>
        <dbReference type="Proteomes" id="UP000515160"/>
    </source>
</evidence>
<evidence type="ECO:0000259" key="1">
    <source>
        <dbReference type="SMART" id="SM00875"/>
    </source>
</evidence>
<dbReference type="SUPFAM" id="SSF54695">
    <property type="entry name" value="POZ domain"/>
    <property type="match status" value="1"/>
</dbReference>
<dbReference type="GeneID" id="117568321"/>
<dbReference type="Pfam" id="PF07707">
    <property type="entry name" value="BACK"/>
    <property type="match status" value="1"/>
</dbReference>
<dbReference type="InterPro" id="IPR031750">
    <property type="entry name" value="DUF4734"/>
</dbReference>